<name>A0AAP0G1I3_9ASPA</name>
<dbReference type="EMBL" id="JBBWWQ010000013">
    <property type="protein sequence ID" value="KAK8933705.1"/>
    <property type="molecule type" value="Genomic_DNA"/>
</dbReference>
<dbReference type="AlphaFoldDB" id="A0AAP0G1I3"/>
<organism evidence="2 3">
    <name type="scientific">Platanthera zijinensis</name>
    <dbReference type="NCBI Taxonomy" id="2320716"/>
    <lineage>
        <taxon>Eukaryota</taxon>
        <taxon>Viridiplantae</taxon>
        <taxon>Streptophyta</taxon>
        <taxon>Embryophyta</taxon>
        <taxon>Tracheophyta</taxon>
        <taxon>Spermatophyta</taxon>
        <taxon>Magnoliopsida</taxon>
        <taxon>Liliopsida</taxon>
        <taxon>Asparagales</taxon>
        <taxon>Orchidaceae</taxon>
        <taxon>Orchidoideae</taxon>
        <taxon>Orchideae</taxon>
        <taxon>Orchidinae</taxon>
        <taxon>Platanthera</taxon>
    </lineage>
</organism>
<dbReference type="Proteomes" id="UP001418222">
    <property type="component" value="Unassembled WGS sequence"/>
</dbReference>
<comment type="caution">
    <text evidence="2">The sequence shown here is derived from an EMBL/GenBank/DDBJ whole genome shotgun (WGS) entry which is preliminary data.</text>
</comment>
<evidence type="ECO:0000313" key="2">
    <source>
        <dbReference type="EMBL" id="KAK8933705.1"/>
    </source>
</evidence>
<gene>
    <name evidence="2" type="ORF">KSP39_PZI015571</name>
</gene>
<evidence type="ECO:0000313" key="3">
    <source>
        <dbReference type="Proteomes" id="UP001418222"/>
    </source>
</evidence>
<sequence>MPSSSITSSAELVPPVALPAAGLIAVDADNNPARWRSSENSEGLRGLSHAWRTGGGGAPSSSSPAPRVLLQGEGIS</sequence>
<reference evidence="2 3" key="1">
    <citation type="journal article" date="2022" name="Nat. Plants">
        <title>Genomes of leafy and leafless Platanthera orchids illuminate the evolution of mycoheterotrophy.</title>
        <authorList>
            <person name="Li M.H."/>
            <person name="Liu K.W."/>
            <person name="Li Z."/>
            <person name="Lu H.C."/>
            <person name="Ye Q.L."/>
            <person name="Zhang D."/>
            <person name="Wang J.Y."/>
            <person name="Li Y.F."/>
            <person name="Zhong Z.M."/>
            <person name="Liu X."/>
            <person name="Yu X."/>
            <person name="Liu D.K."/>
            <person name="Tu X.D."/>
            <person name="Liu B."/>
            <person name="Hao Y."/>
            <person name="Liao X.Y."/>
            <person name="Jiang Y.T."/>
            <person name="Sun W.H."/>
            <person name="Chen J."/>
            <person name="Chen Y.Q."/>
            <person name="Ai Y."/>
            <person name="Zhai J.W."/>
            <person name="Wu S.S."/>
            <person name="Zhou Z."/>
            <person name="Hsiao Y.Y."/>
            <person name="Wu W.L."/>
            <person name="Chen Y.Y."/>
            <person name="Lin Y.F."/>
            <person name="Hsu J.L."/>
            <person name="Li C.Y."/>
            <person name="Wang Z.W."/>
            <person name="Zhao X."/>
            <person name="Zhong W.Y."/>
            <person name="Ma X.K."/>
            <person name="Ma L."/>
            <person name="Huang J."/>
            <person name="Chen G.Z."/>
            <person name="Huang M.Z."/>
            <person name="Huang L."/>
            <person name="Peng D.H."/>
            <person name="Luo Y.B."/>
            <person name="Zou S.Q."/>
            <person name="Chen S.P."/>
            <person name="Lan S."/>
            <person name="Tsai W.C."/>
            <person name="Van de Peer Y."/>
            <person name="Liu Z.J."/>
        </authorList>
    </citation>
    <scope>NUCLEOTIDE SEQUENCE [LARGE SCALE GENOMIC DNA]</scope>
    <source>
        <strain evidence="2">Lor287</strain>
    </source>
</reference>
<evidence type="ECO:0000256" key="1">
    <source>
        <dbReference type="SAM" id="MobiDB-lite"/>
    </source>
</evidence>
<proteinExistence type="predicted"/>
<keyword evidence="3" id="KW-1185">Reference proteome</keyword>
<accession>A0AAP0G1I3</accession>
<protein>
    <submittedName>
        <fullName evidence="2">Uncharacterized protein</fullName>
    </submittedName>
</protein>
<feature type="region of interest" description="Disordered" evidence="1">
    <location>
        <begin position="34"/>
        <end position="76"/>
    </location>
</feature>